<keyword evidence="2" id="KW-0716">Sensory transduction</keyword>
<evidence type="ECO:0000256" key="9">
    <source>
        <dbReference type="SAM" id="Phobius"/>
    </source>
</evidence>
<feature type="transmembrane region" description="Helical" evidence="9">
    <location>
        <begin position="82"/>
        <end position="104"/>
    </location>
</feature>
<evidence type="ECO:0000256" key="2">
    <source>
        <dbReference type="ARBA" id="ARBA00022606"/>
    </source>
</evidence>
<protein>
    <submittedName>
        <fullName evidence="11">Uncharacterized protein LOC112691541</fullName>
    </submittedName>
</protein>
<accession>A0A8B8GG63</accession>
<proteinExistence type="predicted"/>
<evidence type="ECO:0000313" key="10">
    <source>
        <dbReference type="Proteomes" id="UP000694846"/>
    </source>
</evidence>
<evidence type="ECO:0000313" key="11">
    <source>
        <dbReference type="RefSeq" id="XP_025421607.1"/>
    </source>
</evidence>
<sequence>MSLVVQITQVVGLYVYSNDFQRFAFLSVFVVDSLMCLFKGYALLVNADRLYSGLELGAYAFTLCGRRDTSWMRRRKPLLSGLLRMYAAVSYITLTIWLLAPLVVGGHVSLTRLDGTVATQRANIFNMWAPVSDATYNSTPVWSLFYAIEIIFCIVDVTIWVCFDCYAMTMCYMLIAQFDAMTAEYETLGRLVPDAEKNEPIPDHYDELICSIKDNQKIIE</sequence>
<dbReference type="InterPro" id="IPR004117">
    <property type="entry name" value="7tm6_olfct_rcpt"/>
</dbReference>
<keyword evidence="6 9" id="KW-0472">Membrane</keyword>
<evidence type="ECO:0000256" key="6">
    <source>
        <dbReference type="ARBA" id="ARBA00023136"/>
    </source>
</evidence>
<keyword evidence="3 9" id="KW-0812">Transmembrane</keyword>
<dbReference type="AlphaFoldDB" id="A0A8B8GG63"/>
<dbReference type="OrthoDB" id="6617147at2759"/>
<keyword evidence="8" id="KW-0807">Transducer</keyword>
<evidence type="ECO:0000256" key="7">
    <source>
        <dbReference type="ARBA" id="ARBA00023170"/>
    </source>
</evidence>
<dbReference type="GO" id="GO:0007165">
    <property type="term" value="P:signal transduction"/>
    <property type="evidence" value="ECO:0007669"/>
    <property type="project" value="UniProtKB-KW"/>
</dbReference>
<dbReference type="GO" id="GO:0016020">
    <property type="term" value="C:membrane"/>
    <property type="evidence" value="ECO:0007669"/>
    <property type="project" value="UniProtKB-SubCell"/>
</dbReference>
<feature type="transmembrane region" description="Helical" evidence="9">
    <location>
        <begin position="144"/>
        <end position="163"/>
    </location>
</feature>
<evidence type="ECO:0000256" key="4">
    <source>
        <dbReference type="ARBA" id="ARBA00022725"/>
    </source>
</evidence>
<dbReference type="GO" id="GO:0004984">
    <property type="term" value="F:olfactory receptor activity"/>
    <property type="evidence" value="ECO:0007669"/>
    <property type="project" value="InterPro"/>
</dbReference>
<evidence type="ECO:0000256" key="3">
    <source>
        <dbReference type="ARBA" id="ARBA00022692"/>
    </source>
</evidence>
<keyword evidence="4" id="KW-0552">Olfaction</keyword>
<dbReference type="Proteomes" id="UP000694846">
    <property type="component" value="Unplaced"/>
</dbReference>
<comment type="subcellular location">
    <subcellularLocation>
        <location evidence="1">Membrane</location>
        <topology evidence="1">Multi-pass membrane protein</topology>
    </subcellularLocation>
</comment>
<reference evidence="11" key="1">
    <citation type="submission" date="2025-08" db="UniProtKB">
        <authorList>
            <consortium name="RefSeq"/>
        </authorList>
    </citation>
    <scope>IDENTIFICATION</scope>
    <source>
        <tissue evidence="11">Whole body</tissue>
    </source>
</reference>
<dbReference type="GeneID" id="112691541"/>
<keyword evidence="10" id="KW-1185">Reference proteome</keyword>
<keyword evidence="5 9" id="KW-1133">Transmembrane helix</keyword>
<feature type="transmembrane region" description="Helical" evidence="9">
    <location>
        <begin position="23"/>
        <end position="44"/>
    </location>
</feature>
<name>A0A8B8GG63_9HEMI</name>
<dbReference type="Pfam" id="PF02949">
    <property type="entry name" value="7tm_6"/>
    <property type="match status" value="1"/>
</dbReference>
<organism evidence="10 11">
    <name type="scientific">Sipha flava</name>
    <name type="common">yellow sugarcane aphid</name>
    <dbReference type="NCBI Taxonomy" id="143950"/>
    <lineage>
        <taxon>Eukaryota</taxon>
        <taxon>Metazoa</taxon>
        <taxon>Ecdysozoa</taxon>
        <taxon>Arthropoda</taxon>
        <taxon>Hexapoda</taxon>
        <taxon>Insecta</taxon>
        <taxon>Pterygota</taxon>
        <taxon>Neoptera</taxon>
        <taxon>Paraneoptera</taxon>
        <taxon>Hemiptera</taxon>
        <taxon>Sternorrhyncha</taxon>
        <taxon>Aphidomorpha</taxon>
        <taxon>Aphidoidea</taxon>
        <taxon>Aphididae</taxon>
        <taxon>Sipha</taxon>
    </lineage>
</organism>
<evidence type="ECO:0000256" key="8">
    <source>
        <dbReference type="ARBA" id="ARBA00023224"/>
    </source>
</evidence>
<gene>
    <name evidence="11" type="primary">LOC112691541</name>
</gene>
<dbReference type="RefSeq" id="XP_025421607.1">
    <property type="nucleotide sequence ID" value="XM_025565822.1"/>
</dbReference>
<evidence type="ECO:0000256" key="1">
    <source>
        <dbReference type="ARBA" id="ARBA00004141"/>
    </source>
</evidence>
<evidence type="ECO:0000256" key="5">
    <source>
        <dbReference type="ARBA" id="ARBA00022989"/>
    </source>
</evidence>
<dbReference type="GO" id="GO:0005549">
    <property type="term" value="F:odorant binding"/>
    <property type="evidence" value="ECO:0007669"/>
    <property type="project" value="InterPro"/>
</dbReference>
<keyword evidence="7" id="KW-0675">Receptor</keyword>